<protein>
    <submittedName>
        <fullName evidence="1">DNA alkylation repair protein</fullName>
    </submittedName>
</protein>
<dbReference type="CDD" id="cd07064">
    <property type="entry name" value="AlkD_like_1"/>
    <property type="match status" value="1"/>
</dbReference>
<dbReference type="Gene3D" id="1.25.40.290">
    <property type="entry name" value="ARM repeat domains"/>
    <property type="match status" value="1"/>
</dbReference>
<keyword evidence="2" id="KW-1185">Reference proteome</keyword>
<dbReference type="InterPro" id="IPR016024">
    <property type="entry name" value="ARM-type_fold"/>
</dbReference>
<reference evidence="1 2" key="1">
    <citation type="submission" date="2024-02" db="EMBL/GenBank/DDBJ databases">
        <title>Seven novel Bacillus-like species.</title>
        <authorList>
            <person name="Liu G."/>
        </authorList>
    </citation>
    <scope>NUCLEOTIDE SEQUENCE [LARGE SCALE GENOMIC DNA]</scope>
    <source>
        <strain evidence="1 2">FJAT-52991</strain>
    </source>
</reference>
<sequence>METSYIQPLITRMQAQENKARAEKMSAYMKDQFAFLGIPAPERTNIFKEFLKEHGKPTVEEPPGIIRALWAMPEREYQYVAMAFLEKSLRQLTPEHLPLLEEIALSKSWWDTIDLIASKFIGHILSNFPDERAAWVSRWNESGNMWLNRIGILFQLKYKEHTDVQVLQSIILNHSEQKEFFIQKAIGWALREYAKTNPPFVIQFVEQHSLSSLSKREALKNLLK</sequence>
<dbReference type="InterPro" id="IPR014825">
    <property type="entry name" value="DNA_alkylation"/>
</dbReference>
<organism evidence="1 2">
    <name type="scientific">Bacillus kandeliae</name>
    <dbReference type="NCBI Taxonomy" id="3129297"/>
    <lineage>
        <taxon>Bacteria</taxon>
        <taxon>Bacillati</taxon>
        <taxon>Bacillota</taxon>
        <taxon>Bacilli</taxon>
        <taxon>Bacillales</taxon>
        <taxon>Bacillaceae</taxon>
        <taxon>Bacillus</taxon>
    </lineage>
</organism>
<dbReference type="Gene3D" id="1.20.1660.10">
    <property type="entry name" value="Hypothetical protein (EF3068)"/>
    <property type="match status" value="1"/>
</dbReference>
<evidence type="ECO:0000313" key="2">
    <source>
        <dbReference type="Proteomes" id="UP001387364"/>
    </source>
</evidence>
<dbReference type="Proteomes" id="UP001387364">
    <property type="component" value="Chromosome"/>
</dbReference>
<proteinExistence type="predicted"/>
<accession>A0ABZ2N595</accession>
<dbReference type="PANTHER" id="PTHR34070">
    <property type="entry name" value="ARMADILLO-TYPE FOLD"/>
    <property type="match status" value="1"/>
</dbReference>
<dbReference type="RefSeq" id="WP_338751194.1">
    <property type="nucleotide sequence ID" value="NZ_CP147404.1"/>
</dbReference>
<name>A0ABZ2N595_9BACI</name>
<gene>
    <name evidence="1" type="ORF">WDJ61_15240</name>
</gene>
<dbReference type="SUPFAM" id="SSF48371">
    <property type="entry name" value="ARM repeat"/>
    <property type="match status" value="1"/>
</dbReference>
<dbReference type="PANTHER" id="PTHR34070:SF1">
    <property type="entry name" value="DNA ALKYLATION REPAIR PROTEIN"/>
    <property type="match status" value="1"/>
</dbReference>
<dbReference type="Pfam" id="PF08713">
    <property type="entry name" value="DNA_alkylation"/>
    <property type="match status" value="1"/>
</dbReference>
<evidence type="ECO:0000313" key="1">
    <source>
        <dbReference type="EMBL" id="WXB92566.1"/>
    </source>
</evidence>
<dbReference type="EMBL" id="CP147404">
    <property type="protein sequence ID" value="WXB92566.1"/>
    <property type="molecule type" value="Genomic_DNA"/>
</dbReference>